<keyword evidence="5" id="KW-0175">Coiled coil</keyword>
<feature type="coiled-coil region" evidence="5">
    <location>
        <begin position="711"/>
        <end position="790"/>
    </location>
</feature>
<evidence type="ECO:0000313" key="9">
    <source>
        <dbReference type="Proteomes" id="UP000815677"/>
    </source>
</evidence>
<dbReference type="InterPro" id="IPR037196">
    <property type="entry name" value="HSP90_C"/>
</dbReference>
<evidence type="ECO:0000256" key="6">
    <source>
        <dbReference type="SAM" id="MobiDB-lite"/>
    </source>
</evidence>
<evidence type="ECO:0000313" key="8">
    <source>
        <dbReference type="EMBL" id="GAT47202.1"/>
    </source>
</evidence>
<evidence type="ECO:0000256" key="1">
    <source>
        <dbReference type="ARBA" id="ARBA00008239"/>
    </source>
</evidence>
<dbReference type="Gene3D" id="1.20.120.790">
    <property type="entry name" value="Heat shock protein 90, C-terminal domain"/>
    <property type="match status" value="1"/>
</dbReference>
<evidence type="ECO:0000256" key="5">
    <source>
        <dbReference type="SAM" id="Coils"/>
    </source>
</evidence>
<dbReference type="Pfam" id="PF00183">
    <property type="entry name" value="HSP90"/>
    <property type="match status" value="1"/>
</dbReference>
<dbReference type="Gene3D" id="3.30.230.80">
    <property type="match status" value="1"/>
</dbReference>
<comment type="similarity">
    <text evidence="1">Belongs to the heat shock protein 90 family.</text>
</comment>
<feature type="domain" description="Histidine kinase/HSP90-like ATPase" evidence="7">
    <location>
        <begin position="833"/>
        <end position="971"/>
    </location>
</feature>
<accession>A0ABQ0L898</accession>
<dbReference type="InterPro" id="IPR036890">
    <property type="entry name" value="HATPase_C_sf"/>
</dbReference>
<dbReference type="SUPFAM" id="SSF54211">
    <property type="entry name" value="Ribosomal protein S5 domain 2-like"/>
    <property type="match status" value="1"/>
</dbReference>
<dbReference type="Proteomes" id="UP000815677">
    <property type="component" value="Unassembled WGS sequence"/>
</dbReference>
<dbReference type="Gene3D" id="3.30.565.10">
    <property type="entry name" value="Histidine kinase-like ATPase, C-terminal domain"/>
    <property type="match status" value="1"/>
</dbReference>
<dbReference type="Pfam" id="PF13589">
    <property type="entry name" value="HATPase_c_3"/>
    <property type="match status" value="1"/>
</dbReference>
<feature type="region of interest" description="Disordered" evidence="6">
    <location>
        <begin position="1022"/>
        <end position="1078"/>
    </location>
</feature>
<evidence type="ECO:0000256" key="4">
    <source>
        <dbReference type="ARBA" id="ARBA00023186"/>
    </source>
</evidence>
<sequence length="1484" mass="168832">MSHDGSMSATTTQVRALLDGSLLPDDFVPPEDFTLEVDEELRQVYDELADPASLHHTQVFLLVLSHLQANLPPACIVSWFEILLRPALREPKLPLAAVEQAKQLLVSAIQVPEFRTRMLQLYLLDAFNAGSSNDVLEWAELDDLQRDMKTIWKSNLEDALLKYGHDHAVELLDGINEEFLNPSARLQLLILINLFTSISSAAVLATHPLLASLLHCLTFDKSSTACTIGLTILVKLLPIFAVEQCEALKGLLPQLLSVLARVLCWREQPPRPAPQSPEDEAPPEPEPANIDDTSIQLDMRDDIAWTILDQSFEGAASVPSPRTYYTLLYYLFPCNVLRFLRHPVAYLTTHNLPSPYTVDWESALDEQKVRSKSETLLRTHVTHPLIIWRDAEEELSKPDFWADYGVAQIVTEAMMLDVRNTALGLRERYGTAKPAESQPEIDAAPKPAMQSISLGTMIATSIALKSNLDVDVSPTTDQWPESLFARPAYKTPSADDGQVPRHVARAISALQREILMLRSELNFELWLGRENVKHVGRLYSAHIVSRDAEVERQGLGLYNNLRKYRKQVAQLEAELQNNKADASSRKEKFADYNTELQQRVQTLKADKKAQTAEVTELRRADVEKTALLDAQKKLLAEANQKLMVLQTERRESQHKIDRLVDYERQIEQHVKVQRVWDADWKRFNAREAEIEEIKTEREAMALKMTSLANTMMDMDENTRALRRQVRTLEARLEQEKLRPPAQDARAEEIAMFAEDRKKWKERETEMSIRIEDLQDEIEEVYQRARFLLLTPISSPHFHDPVLTDFTMSNTESFGFQAEISQLLDLIINTFYSNKEIFLREIISNASDGLDKIRYASLTDPSVLDTEKDLSISIVPHKDEKLLVIRDTGIGMTKADLVNNLGTIAKSGTKGFMEALSSGADISMIGQFGVGFYSAYLVAERVQVVSKHNDDEQYIWESAAGGTFTITLDTVNPPLGRGTEIRLYLKEDQLEYLEEKKIKEIVKKHSEFISYPIKLAVTKEVEKEVEDDEEEADADKPKIEEVEDEDDAPKDKKKKKVKESETTEEELNKTKPIWTRNPSDITPEEYGAFYKSLTNDWEDHLAVKHFSVEGQLEFKAILFIPKRAPFDLFESKKKRNNIKLYVRRVFIMDDCEDLIPEYLNFVKGIVDSEDLPLNISRETLQQNKILKVIRKNIVKKCMELLAEIAEDKDNFNKFYEAFGKNLKLGIHEDAQNRSKLAEFLRFYSTKSTEEQTSLNDYITRMPEIQKTIYYLTGESLAATRDSPFLEVLKKKGFEVLLLVDPIDEYAITQLKEFDGKKLVCVSKEGLELEETDEEKAAREAEVAAFTDLCTTVKDALGDKVEKVVISNRITDSPCVLVTGQFGWSSNMERIMKAQALRDSSMSSYMASKKTLELNPGNPIVKELKRKVAEDKGDKSVRDLTYLLFETALLTSGFALDEPTSFAKRIHRMIALGLDVDEEEVADAAE</sequence>
<dbReference type="InterPro" id="IPR019805">
    <property type="entry name" value="Heat_shock_protein_90_CS"/>
</dbReference>
<gene>
    <name evidence="8" type="ORF">MCHLO_04674</name>
</gene>
<keyword evidence="9" id="KW-1185">Reference proteome</keyword>
<dbReference type="PROSITE" id="PS00298">
    <property type="entry name" value="HSP90"/>
    <property type="match status" value="1"/>
</dbReference>
<dbReference type="SMART" id="SM00387">
    <property type="entry name" value="HATPase_c"/>
    <property type="match status" value="1"/>
</dbReference>
<organism evidence="8 9">
    <name type="scientific">Mycena chlorophos</name>
    <name type="common">Agaric fungus</name>
    <name type="synonym">Agaricus chlorophos</name>
    <dbReference type="NCBI Taxonomy" id="658473"/>
    <lineage>
        <taxon>Eukaryota</taxon>
        <taxon>Fungi</taxon>
        <taxon>Dikarya</taxon>
        <taxon>Basidiomycota</taxon>
        <taxon>Agaricomycotina</taxon>
        <taxon>Agaricomycetes</taxon>
        <taxon>Agaricomycetidae</taxon>
        <taxon>Agaricales</taxon>
        <taxon>Marasmiineae</taxon>
        <taxon>Mycenaceae</taxon>
        <taxon>Mycena</taxon>
    </lineage>
</organism>
<dbReference type="PANTHER" id="PTHR11528">
    <property type="entry name" value="HEAT SHOCK PROTEIN 90 FAMILY MEMBER"/>
    <property type="match status" value="1"/>
</dbReference>
<dbReference type="SUPFAM" id="SSF55874">
    <property type="entry name" value="ATPase domain of HSP90 chaperone/DNA topoisomerase II/histidine kinase"/>
    <property type="match status" value="1"/>
</dbReference>
<feature type="region of interest" description="Disordered" evidence="6">
    <location>
        <begin position="270"/>
        <end position="291"/>
    </location>
</feature>
<feature type="non-terminal residue" evidence="8">
    <location>
        <position position="1"/>
    </location>
</feature>
<keyword evidence="2" id="KW-0547">Nucleotide-binding</keyword>
<keyword evidence="4" id="KW-0143">Chaperone</keyword>
<dbReference type="EMBL" id="DF843209">
    <property type="protein sequence ID" value="GAT47202.1"/>
    <property type="molecule type" value="Genomic_DNA"/>
</dbReference>
<dbReference type="SUPFAM" id="SSF110942">
    <property type="entry name" value="HSP90 C-terminal domain"/>
    <property type="match status" value="1"/>
</dbReference>
<proteinExistence type="inferred from homology"/>
<dbReference type="NCBIfam" id="NF003555">
    <property type="entry name" value="PRK05218.1"/>
    <property type="match status" value="1"/>
</dbReference>
<dbReference type="InterPro" id="IPR001404">
    <property type="entry name" value="Hsp90_fam"/>
</dbReference>
<dbReference type="InterPro" id="IPR020568">
    <property type="entry name" value="Ribosomal_Su5_D2-typ_SF"/>
</dbReference>
<protein>
    <recommendedName>
        <fullName evidence="7">Histidine kinase/HSP90-like ATPase domain-containing protein</fullName>
    </recommendedName>
</protein>
<dbReference type="CDD" id="cd16927">
    <property type="entry name" value="HATPase_Hsp90-like"/>
    <property type="match status" value="1"/>
</dbReference>
<keyword evidence="3" id="KW-0067">ATP-binding</keyword>
<feature type="coiled-coil region" evidence="5">
    <location>
        <begin position="561"/>
        <end position="655"/>
    </location>
</feature>
<feature type="compositionally biased region" description="Acidic residues" evidence="6">
    <location>
        <begin position="1022"/>
        <end position="1032"/>
    </location>
</feature>
<evidence type="ECO:0000256" key="3">
    <source>
        <dbReference type="ARBA" id="ARBA00022840"/>
    </source>
</evidence>
<dbReference type="Gene3D" id="3.40.50.11260">
    <property type="match status" value="1"/>
</dbReference>
<dbReference type="InterPro" id="IPR003594">
    <property type="entry name" value="HATPase_dom"/>
</dbReference>
<dbReference type="HAMAP" id="MF_00505">
    <property type="entry name" value="HSP90"/>
    <property type="match status" value="1"/>
</dbReference>
<reference evidence="8" key="1">
    <citation type="submission" date="2014-09" db="EMBL/GenBank/DDBJ databases">
        <title>Genome sequence of the luminous mushroom Mycena chlorophos for searching fungal bioluminescence genes.</title>
        <authorList>
            <person name="Tanaka Y."/>
            <person name="Kasuga D."/>
            <person name="Oba Y."/>
            <person name="Hase S."/>
            <person name="Sato K."/>
            <person name="Oba Y."/>
            <person name="Sakakibara Y."/>
        </authorList>
    </citation>
    <scope>NUCLEOTIDE SEQUENCE</scope>
</reference>
<feature type="compositionally biased region" description="Basic and acidic residues" evidence="6">
    <location>
        <begin position="1057"/>
        <end position="1068"/>
    </location>
</feature>
<evidence type="ECO:0000256" key="2">
    <source>
        <dbReference type="ARBA" id="ARBA00022741"/>
    </source>
</evidence>
<dbReference type="InterPro" id="IPR020575">
    <property type="entry name" value="Hsp90_N"/>
</dbReference>
<feature type="non-terminal residue" evidence="8">
    <location>
        <position position="1484"/>
    </location>
</feature>
<dbReference type="PRINTS" id="PR00775">
    <property type="entry name" value="HEATSHOCK90"/>
</dbReference>
<evidence type="ECO:0000259" key="7">
    <source>
        <dbReference type="SMART" id="SM00387"/>
    </source>
</evidence>
<name>A0ABQ0L898_MYCCL</name>